<reference evidence="1" key="1">
    <citation type="submission" date="2021-06" db="EMBL/GenBank/DDBJ databases">
        <authorList>
            <person name="Kallberg Y."/>
            <person name="Tangrot J."/>
            <person name="Rosling A."/>
        </authorList>
    </citation>
    <scope>NUCLEOTIDE SEQUENCE</scope>
    <source>
        <strain evidence="1">MA461A</strain>
    </source>
</reference>
<gene>
    <name evidence="1" type="ORF">RPERSI_LOCUS2797</name>
</gene>
<accession>A0ACA9LFR3</accession>
<protein>
    <submittedName>
        <fullName evidence="1">9855_t:CDS:1</fullName>
    </submittedName>
</protein>
<keyword evidence="2" id="KW-1185">Reference proteome</keyword>
<name>A0ACA9LFR3_9GLOM</name>
<organism evidence="1 2">
    <name type="scientific">Racocetra persica</name>
    <dbReference type="NCBI Taxonomy" id="160502"/>
    <lineage>
        <taxon>Eukaryota</taxon>
        <taxon>Fungi</taxon>
        <taxon>Fungi incertae sedis</taxon>
        <taxon>Mucoromycota</taxon>
        <taxon>Glomeromycotina</taxon>
        <taxon>Glomeromycetes</taxon>
        <taxon>Diversisporales</taxon>
        <taxon>Gigasporaceae</taxon>
        <taxon>Racocetra</taxon>
    </lineage>
</organism>
<feature type="non-terminal residue" evidence="1">
    <location>
        <position position="1"/>
    </location>
</feature>
<evidence type="ECO:0000313" key="1">
    <source>
        <dbReference type="EMBL" id="CAG8523189.1"/>
    </source>
</evidence>
<dbReference type="EMBL" id="CAJVQC010003216">
    <property type="protein sequence ID" value="CAG8523189.1"/>
    <property type="molecule type" value="Genomic_DNA"/>
</dbReference>
<comment type="caution">
    <text evidence="1">The sequence shown here is derived from an EMBL/GenBank/DDBJ whole genome shotgun (WGS) entry which is preliminary data.</text>
</comment>
<evidence type="ECO:0000313" key="2">
    <source>
        <dbReference type="Proteomes" id="UP000789920"/>
    </source>
</evidence>
<sequence length="368" mass="41280">ELYDYNLSEINTNLNNLIGFEVDSFEEDSSSNSSDDNNIEDQKKNEEEIRSSWISLAEIGPNIQIYVSLEFGSCDIDINHDWIACGESLLSDVKSLDTIDSKILNYKQRVAVRNWLYKIASKNGLFENDSPILLVLAPTVGEQLKWLQNKLWNAFPNCHNIPFGSRLIIFVGDFGQLPPVCNLLMYAKTYSSNSISEDGRIVYSQFQKVYKLDIVQLQANINNININKLHMLNCLVAKICAIHTLGRTEAKKADSDDTKAASLINSAIGTIEDIFFNDNHENNSLPIAVLTLIAASLINSTIGTIKDIFFNDNYENNLLPTAVLVAFAKYNGPTITTSEGSPSFYVNYNYTQISKFDLTKSHDLSLKK</sequence>
<proteinExistence type="predicted"/>
<dbReference type="Proteomes" id="UP000789920">
    <property type="component" value="Unassembled WGS sequence"/>
</dbReference>